<dbReference type="InterPro" id="IPR013830">
    <property type="entry name" value="SGNH_hydro"/>
</dbReference>
<sequence length="310" mass="34783">MKKKLISLASVVLSVFVLSTQANATTLSLVYTALGDSLTDPNTYAGKDWTTYPEYLCTDMLQYDVYMTLCNHGIGGYKTGDVLEQIKTDETVINDIKNSNVITLQVGANNITYAMIYSLADSGLISLPFYYYFPPETDIPTCITQATDVLADKDNYYHQTYITGVKDDLDQIISTIREYNADADIYIATVYFEQETFTRMFQDMFAFTTDESALLAEQYGVAANEVQNYFKDAAAYNDKVYYVDNSDLANIYYFQYNEAGGIADIHPNQSGQVGLKNDFKNAFGAGKKDQIFTTTTNDFNSLIQKVTDEL</sequence>
<gene>
    <name evidence="3" type="ORF">SAMN02910377_02300</name>
</gene>
<evidence type="ECO:0000313" key="3">
    <source>
        <dbReference type="EMBL" id="SEK96058.1"/>
    </source>
</evidence>
<keyword evidence="4" id="KW-1185">Reference proteome</keyword>
<dbReference type="AlphaFoldDB" id="A0A1H7LB04"/>
<dbReference type="RefSeq" id="WP_074791912.1">
    <property type="nucleotide sequence ID" value="NZ_FNZX01000015.1"/>
</dbReference>
<organism evidence="3 4">
    <name type="scientific">Pseudobutyrivibrio ruminis</name>
    <dbReference type="NCBI Taxonomy" id="46206"/>
    <lineage>
        <taxon>Bacteria</taxon>
        <taxon>Bacillati</taxon>
        <taxon>Bacillota</taxon>
        <taxon>Clostridia</taxon>
        <taxon>Lachnospirales</taxon>
        <taxon>Lachnospiraceae</taxon>
        <taxon>Pseudobutyrivibrio</taxon>
    </lineage>
</organism>
<dbReference type="InterPro" id="IPR036514">
    <property type="entry name" value="SGNH_hydro_sf"/>
</dbReference>
<feature type="domain" description="SGNH hydrolase-type esterase" evidence="2">
    <location>
        <begin position="33"/>
        <end position="272"/>
    </location>
</feature>
<feature type="signal peptide" evidence="1">
    <location>
        <begin position="1"/>
        <end position="24"/>
    </location>
</feature>
<proteinExistence type="predicted"/>
<protein>
    <submittedName>
        <fullName evidence="3">GDSL-like Lipase/Acylhydrolase family protein</fullName>
    </submittedName>
</protein>
<dbReference type="Proteomes" id="UP000182321">
    <property type="component" value="Unassembled WGS sequence"/>
</dbReference>
<accession>A0A1H7LB04</accession>
<dbReference type="Pfam" id="PF13472">
    <property type="entry name" value="Lipase_GDSL_2"/>
    <property type="match status" value="1"/>
</dbReference>
<evidence type="ECO:0000259" key="2">
    <source>
        <dbReference type="Pfam" id="PF13472"/>
    </source>
</evidence>
<dbReference type="GO" id="GO:0016787">
    <property type="term" value="F:hydrolase activity"/>
    <property type="evidence" value="ECO:0007669"/>
    <property type="project" value="UniProtKB-KW"/>
</dbReference>
<dbReference type="SUPFAM" id="SSF52266">
    <property type="entry name" value="SGNH hydrolase"/>
    <property type="match status" value="1"/>
</dbReference>
<dbReference type="EMBL" id="FNZX01000015">
    <property type="protein sequence ID" value="SEK96058.1"/>
    <property type="molecule type" value="Genomic_DNA"/>
</dbReference>
<dbReference type="Gene3D" id="3.40.50.1110">
    <property type="entry name" value="SGNH hydrolase"/>
    <property type="match status" value="1"/>
</dbReference>
<feature type="chain" id="PRO_5010374425" evidence="1">
    <location>
        <begin position="25"/>
        <end position="310"/>
    </location>
</feature>
<keyword evidence="3" id="KW-0378">Hydrolase</keyword>
<name>A0A1H7LB04_9FIRM</name>
<evidence type="ECO:0000313" key="4">
    <source>
        <dbReference type="Proteomes" id="UP000182321"/>
    </source>
</evidence>
<keyword evidence="1" id="KW-0732">Signal</keyword>
<evidence type="ECO:0000256" key="1">
    <source>
        <dbReference type="SAM" id="SignalP"/>
    </source>
</evidence>
<reference evidence="4" key="1">
    <citation type="submission" date="2016-10" db="EMBL/GenBank/DDBJ databases">
        <authorList>
            <person name="Varghese N."/>
        </authorList>
    </citation>
    <scope>NUCLEOTIDE SEQUENCE [LARGE SCALE GENOMIC DNA]</scope>
    <source>
        <strain evidence="4">ACV-9</strain>
    </source>
</reference>